<dbReference type="InterPro" id="IPR018077">
    <property type="entry name" value="Glyco_hydro_fam25_subgr"/>
</dbReference>
<dbReference type="GO" id="GO:0016052">
    <property type="term" value="P:carbohydrate catabolic process"/>
    <property type="evidence" value="ECO:0007669"/>
    <property type="project" value="TreeGrafter"/>
</dbReference>
<dbReference type="PANTHER" id="PTHR34135">
    <property type="entry name" value="LYSOZYME"/>
    <property type="match status" value="1"/>
</dbReference>
<keyword evidence="4" id="KW-0732">Signal</keyword>
<dbReference type="CDD" id="cd06413">
    <property type="entry name" value="GH25_muramidase_1"/>
    <property type="match status" value="1"/>
</dbReference>
<dbReference type="SUPFAM" id="SSF51445">
    <property type="entry name" value="(Trans)glycosidases"/>
    <property type="match status" value="1"/>
</dbReference>
<dbReference type="Proteomes" id="UP000188912">
    <property type="component" value="Chromosome"/>
</dbReference>
<dbReference type="GO" id="GO:0009253">
    <property type="term" value="P:peptidoglycan catabolic process"/>
    <property type="evidence" value="ECO:0007669"/>
    <property type="project" value="InterPro"/>
</dbReference>
<reference evidence="5 6" key="1">
    <citation type="journal article" date="2010" name="Science">
        <title>Genomic comparison of the ants Camponotus floridanus and Harpegnathos saltator.</title>
        <authorList>
            <person name="Bonasio R."/>
            <person name="Zhang G."/>
            <person name="Ye C."/>
            <person name="Mutti N.S."/>
            <person name="Fang X."/>
            <person name="Qin N."/>
            <person name="Donahue G."/>
            <person name="Yang P."/>
            <person name="Li Q."/>
            <person name="Li C."/>
            <person name="Zhang P."/>
            <person name="Huang Z."/>
            <person name="Berger S.L."/>
            <person name="Reinberg D."/>
            <person name="Wang J."/>
            <person name="Liebig J."/>
        </authorList>
    </citation>
    <scope>NUCLEOTIDE SEQUENCE [LARGE SCALE GENOMIC DNA]</scope>
    <source>
        <strain evidence="5 6">Hsal</strain>
    </source>
</reference>
<dbReference type="GO" id="GO:0003796">
    <property type="term" value="F:lysozyme activity"/>
    <property type="evidence" value="ECO:0007669"/>
    <property type="project" value="InterPro"/>
</dbReference>
<gene>
    <name evidence="5" type="ORF">BHV28_14820</name>
</gene>
<feature type="chain" id="PRO_5012956627" evidence="4">
    <location>
        <begin position="21"/>
        <end position="274"/>
    </location>
</feature>
<protein>
    <submittedName>
        <fullName evidence="5">Glycoside hydrolase</fullName>
    </submittedName>
</protein>
<dbReference type="AlphaFoldDB" id="A0A1U9JWA9"/>
<feature type="signal peptide" evidence="4">
    <location>
        <begin position="1"/>
        <end position="20"/>
    </location>
</feature>
<dbReference type="PROSITE" id="PS51904">
    <property type="entry name" value="GLYCOSYL_HYDROL_F25_2"/>
    <property type="match status" value="1"/>
</dbReference>
<accession>A0A1U9JWA9</accession>
<keyword evidence="2 5" id="KW-0378">Hydrolase</keyword>
<comment type="similarity">
    <text evidence="1">Belongs to the glycosyl hydrolase 25 family.</text>
</comment>
<evidence type="ECO:0000256" key="4">
    <source>
        <dbReference type="SAM" id="SignalP"/>
    </source>
</evidence>
<keyword evidence="3" id="KW-0326">Glycosidase</keyword>
<dbReference type="EMBL" id="CP017315">
    <property type="protein sequence ID" value="AQS42164.1"/>
    <property type="molecule type" value="Genomic_DNA"/>
</dbReference>
<reference evidence="5 6" key="2">
    <citation type="journal article" date="2016" name="Sci. Rep.">
        <title>The genome of Rhizobiales bacteria in predatory ants reveals urease gene functions but no genes for nitrogen fixation.</title>
        <authorList>
            <person name="Neuvonen M.M."/>
            <person name="Tamarit D."/>
            <person name="Naslund K."/>
            <person name="Liebig J."/>
            <person name="Feldhaar H."/>
            <person name="Moran N.A."/>
            <person name="Guy L."/>
            <person name="Andersson S.G."/>
        </authorList>
    </citation>
    <scope>NUCLEOTIDE SEQUENCE [LARGE SCALE GENOMIC DNA]</scope>
    <source>
        <strain evidence="5 6">Hsal</strain>
    </source>
</reference>
<dbReference type="STRING" id="1902579.BHV28_14820"/>
<name>A0A1U9JWA9_9HYPH</name>
<dbReference type="PANTHER" id="PTHR34135:SF2">
    <property type="entry name" value="LYSOZYME"/>
    <property type="match status" value="1"/>
</dbReference>
<dbReference type="GO" id="GO:0016998">
    <property type="term" value="P:cell wall macromolecule catabolic process"/>
    <property type="evidence" value="ECO:0007669"/>
    <property type="project" value="InterPro"/>
</dbReference>
<dbReference type="Gene3D" id="3.20.20.80">
    <property type="entry name" value="Glycosidases"/>
    <property type="match status" value="1"/>
</dbReference>
<proteinExistence type="inferred from homology"/>
<evidence type="ECO:0000256" key="2">
    <source>
        <dbReference type="ARBA" id="ARBA00022801"/>
    </source>
</evidence>
<sequence>MPVLIGIAILSGCAAGLVDAADGLKVSATPAPQSAHPATLPAAGDDGPRFHDHAPHEWGTRKPWHYAVHGIDVSRYQGEIDWLQVRADSVDFAFIKATEGGDRLDETFKQNWAQAKAAGVPRGAYHFYYFCRSAKEQAQWFIRHVPRDTTALPPVLDMEWNPKSPTCKLRPAPEMVRKEMRVFLDTLEKHYGKRPIIYTAIDFFEHNDLKQFKNHSFWLRSVAGHPQEKYGDHPWLFWQYTGTGSLAGITGDADINAFAGTRAEWQAWLQQQNE</sequence>
<evidence type="ECO:0000256" key="3">
    <source>
        <dbReference type="ARBA" id="ARBA00023295"/>
    </source>
</evidence>
<dbReference type="InterPro" id="IPR017853">
    <property type="entry name" value="GH"/>
</dbReference>
<dbReference type="KEGG" id="thd:BHV28_14820"/>
<keyword evidence="6" id="KW-1185">Reference proteome</keyword>
<dbReference type="Pfam" id="PF01183">
    <property type="entry name" value="Glyco_hydro_25"/>
    <property type="match status" value="1"/>
</dbReference>
<evidence type="ECO:0000313" key="5">
    <source>
        <dbReference type="EMBL" id="AQS42164.1"/>
    </source>
</evidence>
<evidence type="ECO:0000256" key="1">
    <source>
        <dbReference type="ARBA" id="ARBA00010646"/>
    </source>
</evidence>
<dbReference type="InterPro" id="IPR002053">
    <property type="entry name" value="Glyco_hydro_25"/>
</dbReference>
<organism evidence="5 6">
    <name type="scientific">Candidatus Tokpelaia hoelldobleri</name>
    <dbReference type="NCBI Taxonomy" id="1902579"/>
    <lineage>
        <taxon>Bacteria</taxon>
        <taxon>Pseudomonadati</taxon>
        <taxon>Pseudomonadota</taxon>
        <taxon>Alphaproteobacteria</taxon>
        <taxon>Hyphomicrobiales</taxon>
        <taxon>Candidatus Tokpelaia</taxon>
    </lineage>
</organism>
<evidence type="ECO:0000313" key="6">
    <source>
        <dbReference type="Proteomes" id="UP000188912"/>
    </source>
</evidence>
<dbReference type="SMART" id="SM00641">
    <property type="entry name" value="Glyco_25"/>
    <property type="match status" value="1"/>
</dbReference>